<dbReference type="Proteomes" id="UP000030693">
    <property type="component" value="Unassembled WGS sequence"/>
</dbReference>
<dbReference type="RefSeq" id="XP_009493259.1">
    <property type="nucleotide sequence ID" value="XM_009494984.1"/>
</dbReference>
<proteinExistence type="predicted"/>
<dbReference type="GeneID" id="20525826"/>
<reference evidence="1" key="1">
    <citation type="submission" date="2013-04" db="EMBL/GenBank/DDBJ databases">
        <title>The Genome Sequence of Fonticula alba ATCC 38817.</title>
        <authorList>
            <consortium name="The Broad Institute Genomics Platform"/>
            <person name="Russ C."/>
            <person name="Cuomo C."/>
            <person name="Burger G."/>
            <person name="Gray M.W."/>
            <person name="Holland P.W.H."/>
            <person name="King N."/>
            <person name="Lang F.B.F."/>
            <person name="Roger A.J."/>
            <person name="Ruiz-Trillo I."/>
            <person name="Brown M."/>
            <person name="Walker B."/>
            <person name="Young S."/>
            <person name="Zeng Q."/>
            <person name="Gargeya S."/>
            <person name="Fitzgerald M."/>
            <person name="Haas B."/>
            <person name="Abouelleil A."/>
            <person name="Allen A.W."/>
            <person name="Alvarado L."/>
            <person name="Arachchi H.M."/>
            <person name="Berlin A.M."/>
            <person name="Chapman S.B."/>
            <person name="Gainer-Dewar J."/>
            <person name="Goldberg J."/>
            <person name="Griggs A."/>
            <person name="Gujja S."/>
            <person name="Hansen M."/>
            <person name="Howarth C."/>
            <person name="Imamovic A."/>
            <person name="Ireland A."/>
            <person name="Larimer J."/>
            <person name="McCowan C."/>
            <person name="Murphy C."/>
            <person name="Pearson M."/>
            <person name="Poon T.W."/>
            <person name="Priest M."/>
            <person name="Roberts A."/>
            <person name="Saif S."/>
            <person name="Shea T."/>
            <person name="Sisk P."/>
            <person name="Sykes S."/>
            <person name="Wortman J."/>
            <person name="Nusbaum C."/>
            <person name="Birren B."/>
        </authorList>
    </citation>
    <scope>NUCLEOTIDE SEQUENCE [LARGE SCALE GENOMIC DNA]</scope>
    <source>
        <strain evidence="1">ATCC 38817</strain>
    </source>
</reference>
<organism evidence="1">
    <name type="scientific">Fonticula alba</name>
    <name type="common">Slime mold</name>
    <dbReference type="NCBI Taxonomy" id="691883"/>
    <lineage>
        <taxon>Eukaryota</taxon>
        <taxon>Rotosphaerida</taxon>
        <taxon>Fonticulaceae</taxon>
        <taxon>Fonticula</taxon>
    </lineage>
</organism>
<accession>A0A058ZCL5</accession>
<evidence type="ECO:0000313" key="1">
    <source>
        <dbReference type="EMBL" id="KCV71681.1"/>
    </source>
</evidence>
<sequence>MNETQLAQLVHYASTRPEKLSRLMLFIQASLIESHRARELPITETYVHMINAIVAETAASHGSTYGRHILEVICYLIRCMSADGLPLPSSSPSDIPLDDVRMATSLSVPS</sequence>
<name>A0A058ZCL5_FONAL</name>
<dbReference type="EMBL" id="KB932202">
    <property type="protein sequence ID" value="KCV71681.1"/>
    <property type="molecule type" value="Genomic_DNA"/>
</dbReference>
<protein>
    <submittedName>
        <fullName evidence="1">Uncharacterized protein</fullName>
    </submittedName>
</protein>
<evidence type="ECO:0000313" key="2">
    <source>
        <dbReference type="Proteomes" id="UP000030693"/>
    </source>
</evidence>
<gene>
    <name evidence="1" type="ORF">H696_01101</name>
</gene>
<keyword evidence="2" id="KW-1185">Reference proteome</keyword>
<dbReference type="AlphaFoldDB" id="A0A058ZCL5"/>